<reference evidence="1 2" key="1">
    <citation type="submission" date="1998-07" db="EMBL/GenBank/DDBJ databases">
        <title>Complete nucleotide sequence of Bacillus subtilis phage phi-105.</title>
        <authorList>
            <person name="Kobayashi K."/>
            <person name="Okamura K."/>
            <person name="Inoue T."/>
            <person name="Sato T."/>
            <person name="Kobayashi Y."/>
        </authorList>
    </citation>
    <scope>NUCLEOTIDE SEQUENCE</scope>
</reference>
<dbReference type="PIR" id="T13522">
    <property type="entry name" value="T13522"/>
</dbReference>
<sequence>MGNLKNAAATVHRKRWKRRGGACCGINGANTYSADQMTYSPKIELVSTLNSSAFLKGLTSGGIHNLVANDVSAFPRVVFSEIQDADADFADNEVYSFEVRYQISIFTQASTRGKETAIASEIDRLMREIGYSRYDSQDLYETDTKVFHKARRYKKTYYQEVN</sequence>
<dbReference type="GeneID" id="955217"/>
<name>Q9ZXF0_BPPH1</name>
<dbReference type="RefSeq" id="NP_690766.1">
    <property type="nucleotide sequence ID" value="NC_004167.1"/>
</dbReference>
<accession>Q9ZXF0</accession>
<evidence type="ECO:0000313" key="1">
    <source>
        <dbReference type="EMBL" id="BAA36639.1"/>
    </source>
</evidence>
<organismHost>
    <name type="scientific">Bacillus subtilis</name>
    <dbReference type="NCBI Taxonomy" id="1423"/>
</organismHost>
<dbReference type="OrthoDB" id="14950at10239"/>
<dbReference type="InterPro" id="IPR021508">
    <property type="entry name" value="Gp17-like"/>
</dbReference>
<evidence type="ECO:0000313" key="2">
    <source>
        <dbReference type="Proteomes" id="UP000008338"/>
    </source>
</evidence>
<organism evidence="1 2">
    <name type="scientific">Bacillus phage phi105</name>
    <name type="common">Bacteriophage phi-105</name>
    <dbReference type="NCBI Taxonomy" id="10717"/>
    <lineage>
        <taxon>Viruses</taxon>
        <taxon>Duplodnaviria</taxon>
        <taxon>Heunggongvirae</taxon>
        <taxon>Uroviricota</taxon>
        <taxon>Caudoviricetes</taxon>
        <taxon>Spizizenvirus</taxon>
        <taxon>Spizizenvirus sv105</taxon>
    </lineage>
</organism>
<dbReference type="Proteomes" id="UP000008338">
    <property type="component" value="Segment"/>
</dbReference>
<protein>
    <submittedName>
        <fullName evidence="1">ORF33</fullName>
    </submittedName>
</protein>
<dbReference type="Pfam" id="PF11367">
    <property type="entry name" value="Tail_completion_gp17"/>
    <property type="match status" value="1"/>
</dbReference>
<dbReference type="EMBL" id="AB016282">
    <property type="protein sequence ID" value="BAA36639.1"/>
    <property type="molecule type" value="Genomic_DNA"/>
</dbReference>
<proteinExistence type="predicted"/>
<dbReference type="KEGG" id="vg:955217"/>